<dbReference type="EMBL" id="JBHLSW010000006">
    <property type="protein sequence ID" value="MFC0633990.1"/>
    <property type="molecule type" value="Genomic_DNA"/>
</dbReference>
<dbReference type="InterPro" id="IPR003774">
    <property type="entry name" value="AlgH-like"/>
</dbReference>
<comment type="caution">
    <text evidence="3">The sequence shown here is derived from an EMBL/GenBank/DDBJ whole genome shotgun (WGS) entry which is preliminary data.</text>
</comment>
<dbReference type="RefSeq" id="WP_376835960.1">
    <property type="nucleotide sequence ID" value="NZ_JBHLSW010000006.1"/>
</dbReference>
<accession>A0ABV6R2Y6</accession>
<dbReference type="Gene3D" id="3.40.1740.10">
    <property type="entry name" value="VC0467-like"/>
    <property type="match status" value="1"/>
</dbReference>
<comment type="similarity">
    <text evidence="1 2">Belongs to the UPF0301 (AlgH) family.</text>
</comment>
<keyword evidence="4" id="KW-1185">Reference proteome</keyword>
<evidence type="ECO:0000256" key="2">
    <source>
        <dbReference type="HAMAP-Rule" id="MF_00758"/>
    </source>
</evidence>
<dbReference type="SUPFAM" id="SSF143456">
    <property type="entry name" value="VC0467-like"/>
    <property type="match status" value="1"/>
</dbReference>
<reference evidence="3 4" key="1">
    <citation type="submission" date="2024-09" db="EMBL/GenBank/DDBJ databases">
        <authorList>
            <person name="Sun Q."/>
            <person name="Mori K."/>
        </authorList>
    </citation>
    <scope>NUCLEOTIDE SEQUENCE [LARGE SCALE GENOMIC DNA]</scope>
    <source>
        <strain evidence="3 4">NCAIM B.02621</strain>
    </source>
</reference>
<dbReference type="PANTHER" id="PTHR30327">
    <property type="entry name" value="UNCHARACTERIZED PROTEIN YQGE"/>
    <property type="match status" value="1"/>
</dbReference>
<organism evidence="3 4">
    <name type="scientific">Brevundimonas balnearis</name>
    <dbReference type="NCBI Taxonomy" id="1572858"/>
    <lineage>
        <taxon>Bacteria</taxon>
        <taxon>Pseudomonadati</taxon>
        <taxon>Pseudomonadota</taxon>
        <taxon>Alphaproteobacteria</taxon>
        <taxon>Caulobacterales</taxon>
        <taxon>Caulobacteraceae</taxon>
        <taxon>Brevundimonas</taxon>
    </lineage>
</organism>
<protein>
    <recommendedName>
        <fullName evidence="2">UPF0301 protein ACFFGE_08875</fullName>
    </recommendedName>
</protein>
<gene>
    <name evidence="3" type="ORF">ACFFGE_08875</name>
</gene>
<name>A0ABV6R2Y6_9CAUL</name>
<dbReference type="Proteomes" id="UP001589906">
    <property type="component" value="Unassembled WGS sequence"/>
</dbReference>
<dbReference type="HAMAP" id="MF_00758">
    <property type="entry name" value="UPF0301"/>
    <property type="match status" value="1"/>
</dbReference>
<evidence type="ECO:0000313" key="3">
    <source>
        <dbReference type="EMBL" id="MFC0633990.1"/>
    </source>
</evidence>
<dbReference type="Pfam" id="PF02622">
    <property type="entry name" value="DUF179"/>
    <property type="match status" value="1"/>
</dbReference>
<dbReference type="PANTHER" id="PTHR30327:SF1">
    <property type="entry name" value="UPF0301 PROTEIN YQGE"/>
    <property type="match status" value="1"/>
</dbReference>
<proteinExistence type="inferred from homology"/>
<sequence>MSEPSDRTFTSLAGRLLVAMPGIGDPRFEHAVILICAHGPDHGMGLRIDRPAPGVDLAQVLKKLDVADGGGAANRHVLVGGPVERERGFVLHTDDWMAEDASVPFGEGLAVTATREALAAMTDPLKRPRRAVLLLGYAGWGDGQIEEELAENVWLTADADLDLIFDEDHDTKWSRALARIGVDAAWLSSDAGRA</sequence>
<evidence type="ECO:0000256" key="1">
    <source>
        <dbReference type="ARBA" id="ARBA00009600"/>
    </source>
</evidence>
<evidence type="ECO:0000313" key="4">
    <source>
        <dbReference type="Proteomes" id="UP001589906"/>
    </source>
</evidence>